<organism evidence="8 9">
    <name type="scientific">Streptomyces longisporoflavus</name>
    <dbReference type="NCBI Taxonomy" id="28044"/>
    <lineage>
        <taxon>Bacteria</taxon>
        <taxon>Bacillati</taxon>
        <taxon>Actinomycetota</taxon>
        <taxon>Actinomycetes</taxon>
        <taxon>Kitasatosporales</taxon>
        <taxon>Streptomycetaceae</taxon>
        <taxon>Streptomyces</taxon>
    </lineage>
</organism>
<reference evidence="8 9" key="1">
    <citation type="submission" date="2024-10" db="EMBL/GenBank/DDBJ databases">
        <title>The Natural Products Discovery Center: Release of the First 8490 Sequenced Strains for Exploring Actinobacteria Biosynthetic Diversity.</title>
        <authorList>
            <person name="Kalkreuter E."/>
            <person name="Kautsar S.A."/>
            <person name="Yang D."/>
            <person name="Bader C.D."/>
            <person name="Teijaro C.N."/>
            <person name="Fluegel L."/>
            <person name="Davis C.M."/>
            <person name="Simpson J.R."/>
            <person name="Lauterbach L."/>
            <person name="Steele A.D."/>
            <person name="Gui C."/>
            <person name="Meng S."/>
            <person name="Li G."/>
            <person name="Viehrig K."/>
            <person name="Ye F."/>
            <person name="Su P."/>
            <person name="Kiefer A.F."/>
            <person name="Nichols A."/>
            <person name="Cepeda A.J."/>
            <person name="Yan W."/>
            <person name="Fan B."/>
            <person name="Jiang Y."/>
            <person name="Adhikari A."/>
            <person name="Zheng C.-J."/>
            <person name="Schuster L."/>
            <person name="Cowan T.M."/>
            <person name="Smanski M.J."/>
            <person name="Chevrette M.G."/>
            <person name="De Carvalho L.P.S."/>
            <person name="Shen B."/>
        </authorList>
    </citation>
    <scope>NUCLEOTIDE SEQUENCE [LARGE SCALE GENOMIC DNA]</scope>
    <source>
        <strain evidence="8 9">NPDC017990</strain>
    </source>
</reference>
<evidence type="ECO:0000256" key="3">
    <source>
        <dbReference type="ARBA" id="ARBA00023082"/>
    </source>
</evidence>
<evidence type="ECO:0000313" key="9">
    <source>
        <dbReference type="Proteomes" id="UP001610818"/>
    </source>
</evidence>
<dbReference type="CDD" id="cd00093">
    <property type="entry name" value="HTH_XRE"/>
    <property type="match status" value="1"/>
</dbReference>
<dbReference type="InterPro" id="IPR036388">
    <property type="entry name" value="WH-like_DNA-bd_sf"/>
</dbReference>
<evidence type="ECO:0000256" key="1">
    <source>
        <dbReference type="ARBA" id="ARBA00010641"/>
    </source>
</evidence>
<dbReference type="Gene3D" id="1.10.10.10">
    <property type="entry name" value="Winged helix-like DNA-binding domain superfamily/Winged helix DNA-binding domain"/>
    <property type="match status" value="1"/>
</dbReference>
<dbReference type="Pfam" id="PF01381">
    <property type="entry name" value="HTH_3"/>
    <property type="match status" value="1"/>
</dbReference>
<dbReference type="EMBL" id="JBIRGQ010000004">
    <property type="protein sequence ID" value="MFH8547642.1"/>
    <property type="molecule type" value="Genomic_DNA"/>
</dbReference>
<comment type="caution">
    <text evidence="8">The sequence shown here is derived from an EMBL/GenBank/DDBJ whole genome shotgun (WGS) entry which is preliminary data.</text>
</comment>
<feature type="compositionally biased region" description="Low complexity" evidence="6">
    <location>
        <begin position="140"/>
        <end position="149"/>
    </location>
</feature>
<comment type="similarity">
    <text evidence="1">Belongs to the sigma-70 factor family. ECF subfamily.</text>
</comment>
<evidence type="ECO:0000256" key="5">
    <source>
        <dbReference type="ARBA" id="ARBA00023163"/>
    </source>
</evidence>
<dbReference type="Gene3D" id="1.10.260.40">
    <property type="entry name" value="lambda repressor-like DNA-binding domains"/>
    <property type="match status" value="1"/>
</dbReference>
<dbReference type="Gene3D" id="1.10.1740.10">
    <property type="match status" value="1"/>
</dbReference>
<proteinExistence type="inferred from homology"/>
<feature type="compositionally biased region" description="Basic residues" evidence="6">
    <location>
        <begin position="130"/>
        <end position="139"/>
    </location>
</feature>
<name>A0ABW7QRN3_9ACTN</name>
<dbReference type="PANTHER" id="PTHR43133">
    <property type="entry name" value="RNA POLYMERASE ECF-TYPE SIGMA FACTO"/>
    <property type="match status" value="1"/>
</dbReference>
<evidence type="ECO:0000259" key="7">
    <source>
        <dbReference type="PROSITE" id="PS50943"/>
    </source>
</evidence>
<gene>
    <name evidence="8" type="ORF">ACH4F9_21810</name>
</gene>
<feature type="region of interest" description="Disordered" evidence="6">
    <location>
        <begin position="1"/>
        <end position="45"/>
    </location>
</feature>
<keyword evidence="3" id="KW-0731">Sigma factor</keyword>
<dbReference type="InterPro" id="IPR001387">
    <property type="entry name" value="Cro/C1-type_HTH"/>
</dbReference>
<dbReference type="SUPFAM" id="SSF88659">
    <property type="entry name" value="Sigma3 and sigma4 domains of RNA polymerase sigma factors"/>
    <property type="match status" value="1"/>
</dbReference>
<feature type="compositionally biased region" description="Pro residues" evidence="6">
    <location>
        <begin position="164"/>
        <end position="174"/>
    </location>
</feature>
<accession>A0ABW7QRN3</accession>
<dbReference type="RefSeq" id="WP_397713876.1">
    <property type="nucleotide sequence ID" value="NZ_JBIRGN010000004.1"/>
</dbReference>
<feature type="region of interest" description="Disordered" evidence="6">
    <location>
        <begin position="51"/>
        <end position="70"/>
    </location>
</feature>
<evidence type="ECO:0000256" key="6">
    <source>
        <dbReference type="SAM" id="MobiDB-lite"/>
    </source>
</evidence>
<keyword evidence="4" id="KW-0238">DNA-binding</keyword>
<dbReference type="InterPro" id="IPR010982">
    <property type="entry name" value="Lambda_DNA-bd_dom_sf"/>
</dbReference>
<keyword evidence="2" id="KW-0805">Transcription regulation</keyword>
<evidence type="ECO:0000313" key="8">
    <source>
        <dbReference type="EMBL" id="MFH8547642.1"/>
    </source>
</evidence>
<feature type="domain" description="HTH cro/C1-type" evidence="7">
    <location>
        <begin position="32"/>
        <end position="85"/>
    </location>
</feature>
<dbReference type="SUPFAM" id="SSF47413">
    <property type="entry name" value="lambda repressor-like DNA-binding domains"/>
    <property type="match status" value="1"/>
</dbReference>
<dbReference type="InterPro" id="IPR013325">
    <property type="entry name" value="RNA_pol_sigma_r2"/>
</dbReference>
<dbReference type="SMART" id="SM00530">
    <property type="entry name" value="HTH_XRE"/>
    <property type="match status" value="1"/>
</dbReference>
<dbReference type="Proteomes" id="UP001610818">
    <property type="component" value="Unassembled WGS sequence"/>
</dbReference>
<dbReference type="InterPro" id="IPR013324">
    <property type="entry name" value="RNA_pol_sigma_r3/r4-like"/>
</dbReference>
<evidence type="ECO:0000256" key="4">
    <source>
        <dbReference type="ARBA" id="ARBA00023125"/>
    </source>
</evidence>
<dbReference type="PANTHER" id="PTHR43133:SF8">
    <property type="entry name" value="RNA POLYMERASE SIGMA FACTOR HI_1459-RELATED"/>
    <property type="match status" value="1"/>
</dbReference>
<feature type="region of interest" description="Disordered" evidence="6">
    <location>
        <begin position="385"/>
        <end position="406"/>
    </location>
</feature>
<protein>
    <submittedName>
        <fullName evidence="8">Helix-turn-helix domain-containing protein</fullName>
    </submittedName>
</protein>
<evidence type="ECO:0000256" key="2">
    <source>
        <dbReference type="ARBA" id="ARBA00023015"/>
    </source>
</evidence>
<keyword evidence="9" id="KW-1185">Reference proteome</keyword>
<dbReference type="PROSITE" id="PS50943">
    <property type="entry name" value="HTH_CROC1"/>
    <property type="match status" value="1"/>
</dbReference>
<dbReference type="SUPFAM" id="SSF88946">
    <property type="entry name" value="Sigma2 domain of RNA polymerase sigma factors"/>
    <property type="match status" value="1"/>
</dbReference>
<feature type="region of interest" description="Disordered" evidence="6">
    <location>
        <begin position="85"/>
        <end position="176"/>
    </location>
</feature>
<sequence length="437" mass="47190">MTQSPAAPKRSTTLTQGGQGGPPPLPPPKERRRLRAAKSLSQAEIAVKMGVSRETVRSWESGRSTPRGRRRAAYAELLAEIANDLSLAGKRSTRRNSWTDDLPPALDTKGGKSPARIPVGAAMNSPARPGRVRPGRVRPGHAATATAVTPHPGSEREPSGPATAPSPTPTPTPTPAEAFDALCSTCAPGLVRQTYLLTGRRTLAQESVERAFQLAWQRWPEVAVDRDPESWVRAAAYEYAMSPWHRLRPTLRHPDAPPAAPADRAFLKVLMSLPPAQRRTLLLYDGVGLDLPETAAETEASTPATANRLMNARDVIAEKLPEQAPTPEALHQRLGELCGAEKLRPPNPGRVRTGSERRARFWTRAAIAFTALIVGATALTLRTAPTHYEPPRSPGKAISGVPPRMGPASLTIEDQLLHKKLREDMSSGPEKLTPLAR</sequence>
<dbReference type="InterPro" id="IPR039425">
    <property type="entry name" value="RNA_pol_sigma-70-like"/>
</dbReference>
<keyword evidence="5" id="KW-0804">Transcription</keyword>